<keyword evidence="3" id="KW-1185">Reference proteome</keyword>
<dbReference type="Proteomes" id="UP000283210">
    <property type="component" value="Chromosome 6"/>
</dbReference>
<reference evidence="2 3" key="1">
    <citation type="submission" date="2018-11" db="EMBL/GenBank/DDBJ databases">
        <authorList>
            <person name="Lopez-Roques C."/>
            <person name="Donnadieu C."/>
            <person name="Bouchez O."/>
            <person name="Klopp C."/>
            <person name="Cabau C."/>
            <person name="Zahm M."/>
        </authorList>
    </citation>
    <scope>NUCLEOTIDE SEQUENCE [LARGE SCALE GENOMIC DNA]</scope>
    <source>
        <strain evidence="2">RS831</strain>
        <tissue evidence="2">Whole body</tissue>
    </source>
</reference>
<dbReference type="OrthoDB" id="8931359at2759"/>
<sequence length="226" mass="23930">MGKSCSSCVDPHQRNISAGRLPLPPGSVGYGDTGVTGTVSGTGRDRCGSVELQRLVDLKLPDVPLPAVFDQALIVDLNSASKRVMGERKYPALHLSGADSGEMFGLEYAEPETRPVPLNWNKHKSRSAPAPTETPHPPSSPLTPSSELPPPTPETPARIFQSSSQLTDSPVEDQTVQPQTKIEDAAPSPLPLLPTPGVGNLGHACQSWNAEGKTVARMSGQSNLSW</sequence>
<dbReference type="AlphaFoldDB" id="A0A437D9Z1"/>
<organism evidence="2 3">
    <name type="scientific">Oryzias javanicus</name>
    <name type="common">Javanese ricefish</name>
    <name type="synonym">Aplocheilus javanicus</name>
    <dbReference type="NCBI Taxonomy" id="123683"/>
    <lineage>
        <taxon>Eukaryota</taxon>
        <taxon>Metazoa</taxon>
        <taxon>Chordata</taxon>
        <taxon>Craniata</taxon>
        <taxon>Vertebrata</taxon>
        <taxon>Euteleostomi</taxon>
        <taxon>Actinopterygii</taxon>
        <taxon>Neopterygii</taxon>
        <taxon>Teleostei</taxon>
        <taxon>Neoteleostei</taxon>
        <taxon>Acanthomorphata</taxon>
        <taxon>Ovalentaria</taxon>
        <taxon>Atherinomorphae</taxon>
        <taxon>Beloniformes</taxon>
        <taxon>Adrianichthyidae</taxon>
        <taxon>Oryziinae</taxon>
        <taxon>Oryzias</taxon>
    </lineage>
</organism>
<reference evidence="2 3" key="2">
    <citation type="submission" date="2019-01" db="EMBL/GenBank/DDBJ databases">
        <title>A chromosome length genome reference of the Java medaka (oryzias javanicus).</title>
        <authorList>
            <person name="Herpin A."/>
            <person name="Takehana Y."/>
            <person name="Naruse K."/>
            <person name="Ansai S."/>
            <person name="Kawaguchi M."/>
        </authorList>
    </citation>
    <scope>NUCLEOTIDE SEQUENCE [LARGE SCALE GENOMIC DNA]</scope>
    <source>
        <strain evidence="2">RS831</strain>
        <tissue evidence="2">Whole body</tissue>
    </source>
</reference>
<dbReference type="EMBL" id="CM012442">
    <property type="protein sequence ID" value="RVE71459.1"/>
    <property type="molecule type" value="Genomic_DNA"/>
</dbReference>
<evidence type="ECO:0000313" key="3">
    <source>
        <dbReference type="Proteomes" id="UP000283210"/>
    </source>
</evidence>
<feature type="compositionally biased region" description="Polar residues" evidence="1">
    <location>
        <begin position="160"/>
        <end position="180"/>
    </location>
</feature>
<name>A0A437D9Z1_ORYJA</name>
<accession>A0A437D9Z1</accession>
<feature type="region of interest" description="Disordered" evidence="1">
    <location>
        <begin position="1"/>
        <end position="44"/>
    </location>
</feature>
<evidence type="ECO:0000313" key="2">
    <source>
        <dbReference type="EMBL" id="RVE71459.1"/>
    </source>
</evidence>
<protein>
    <submittedName>
        <fullName evidence="2">Uncharacterized protein</fullName>
    </submittedName>
</protein>
<evidence type="ECO:0000256" key="1">
    <source>
        <dbReference type="SAM" id="MobiDB-lite"/>
    </source>
</evidence>
<feature type="region of interest" description="Disordered" evidence="1">
    <location>
        <begin position="115"/>
        <end position="200"/>
    </location>
</feature>
<feature type="compositionally biased region" description="Pro residues" evidence="1">
    <location>
        <begin position="132"/>
        <end position="154"/>
    </location>
</feature>
<gene>
    <name evidence="2" type="ORF">OJAV_G00052040</name>
</gene>
<proteinExistence type="predicted"/>